<evidence type="ECO:0000313" key="3">
    <source>
        <dbReference type="Proteomes" id="UP001066276"/>
    </source>
</evidence>
<proteinExistence type="predicted"/>
<accession>A0AAV7VMF8</accession>
<feature type="region of interest" description="Disordered" evidence="1">
    <location>
        <begin position="96"/>
        <end position="123"/>
    </location>
</feature>
<comment type="caution">
    <text evidence="2">The sequence shown here is derived from an EMBL/GenBank/DDBJ whole genome shotgun (WGS) entry which is preliminary data.</text>
</comment>
<name>A0AAV7VMF8_PLEWA</name>
<protein>
    <submittedName>
        <fullName evidence="2">Uncharacterized protein</fullName>
    </submittedName>
</protein>
<dbReference type="EMBL" id="JANPWB010000003">
    <property type="protein sequence ID" value="KAJ1201518.1"/>
    <property type="molecule type" value="Genomic_DNA"/>
</dbReference>
<dbReference type="AlphaFoldDB" id="A0AAV7VMF8"/>
<evidence type="ECO:0000313" key="2">
    <source>
        <dbReference type="EMBL" id="KAJ1201518.1"/>
    </source>
</evidence>
<evidence type="ECO:0000256" key="1">
    <source>
        <dbReference type="SAM" id="MobiDB-lite"/>
    </source>
</evidence>
<dbReference type="Proteomes" id="UP001066276">
    <property type="component" value="Chromosome 2_1"/>
</dbReference>
<keyword evidence="3" id="KW-1185">Reference proteome</keyword>
<sequence>MCGLRVLHGLRGRLEKGARTLMWPVLVLDRLKGRDTARSDIPEVYYGGIANWQRMRSWSNQRMRARLRVVDEGRTHIFPSHEDAWTWVHVKGLVEPHSEDPPEGTWLTPQPRRKKRNGSKINPSRVQAAVGQAQALLEAIQLTSSPYAALHYDKVLDSDLVMGHASGSTVTSPLGRR</sequence>
<reference evidence="2" key="1">
    <citation type="journal article" date="2022" name="bioRxiv">
        <title>Sequencing and chromosome-scale assembly of the giantPleurodeles waltlgenome.</title>
        <authorList>
            <person name="Brown T."/>
            <person name="Elewa A."/>
            <person name="Iarovenko S."/>
            <person name="Subramanian E."/>
            <person name="Araus A.J."/>
            <person name="Petzold A."/>
            <person name="Susuki M."/>
            <person name="Suzuki K.-i.T."/>
            <person name="Hayashi T."/>
            <person name="Toyoda A."/>
            <person name="Oliveira C."/>
            <person name="Osipova E."/>
            <person name="Leigh N.D."/>
            <person name="Simon A."/>
            <person name="Yun M.H."/>
        </authorList>
    </citation>
    <scope>NUCLEOTIDE SEQUENCE</scope>
    <source>
        <strain evidence="2">20211129_DDA</strain>
        <tissue evidence="2">Liver</tissue>
    </source>
</reference>
<organism evidence="2 3">
    <name type="scientific">Pleurodeles waltl</name>
    <name type="common">Iberian ribbed newt</name>
    <dbReference type="NCBI Taxonomy" id="8319"/>
    <lineage>
        <taxon>Eukaryota</taxon>
        <taxon>Metazoa</taxon>
        <taxon>Chordata</taxon>
        <taxon>Craniata</taxon>
        <taxon>Vertebrata</taxon>
        <taxon>Euteleostomi</taxon>
        <taxon>Amphibia</taxon>
        <taxon>Batrachia</taxon>
        <taxon>Caudata</taxon>
        <taxon>Salamandroidea</taxon>
        <taxon>Salamandridae</taxon>
        <taxon>Pleurodelinae</taxon>
        <taxon>Pleurodeles</taxon>
    </lineage>
</organism>
<gene>
    <name evidence="2" type="ORF">NDU88_005327</name>
</gene>